<dbReference type="Proteomes" id="UP000611945">
    <property type="component" value="Unassembled WGS sequence"/>
</dbReference>
<sequence length="230" mass="24244">MLKKLPVAIAVASSVAFSSMAVSETVESPIGKLDVSMTATLASDWLNRGSSLNGGNPTVQGSLDVVHESGFYAGIWGGSMAGDEKTAGSEFDYYVGYGGSITEDITYDLAVATYIYSGTTWGGEDAESDIEYLGSISAYGGTVGLKYRTEDVKQLYTYLGYSYALPGAVTLSASVGFTDIDDEVNNGEDYTDWSLSLGKSIASLDFALTYATNDLDGTDDNFAVSVSKSF</sequence>
<accession>A0ABR8TQU8</accession>
<protein>
    <recommendedName>
        <fullName evidence="4">Porin</fullName>
    </recommendedName>
</protein>
<keyword evidence="1" id="KW-0732">Signal</keyword>
<name>A0ABR8TQU8_9PSED</name>
<dbReference type="RefSeq" id="WP_251836660.1">
    <property type="nucleotide sequence ID" value="NZ_JACSQG010000006.1"/>
</dbReference>
<comment type="caution">
    <text evidence="2">The sequence shown here is derived from an EMBL/GenBank/DDBJ whole genome shotgun (WGS) entry which is preliminary data.</text>
</comment>
<keyword evidence="3" id="KW-1185">Reference proteome</keyword>
<dbReference type="SUPFAM" id="SSF56935">
    <property type="entry name" value="Porins"/>
    <property type="match status" value="1"/>
</dbReference>
<evidence type="ECO:0000313" key="3">
    <source>
        <dbReference type="Proteomes" id="UP000611945"/>
    </source>
</evidence>
<dbReference type="InterPro" id="IPR010239">
    <property type="entry name" value="CHP02001"/>
</dbReference>
<gene>
    <name evidence="2" type="ORF">H9642_11845</name>
</gene>
<dbReference type="Pfam" id="PF09694">
    <property type="entry name" value="Gcw_chp"/>
    <property type="match status" value="1"/>
</dbReference>
<organism evidence="2 3">
    <name type="scientific">Serpens gallinarum</name>
    <dbReference type="NCBI Taxonomy" id="2763075"/>
    <lineage>
        <taxon>Bacteria</taxon>
        <taxon>Pseudomonadati</taxon>
        <taxon>Pseudomonadota</taxon>
        <taxon>Gammaproteobacteria</taxon>
        <taxon>Pseudomonadales</taxon>
        <taxon>Pseudomonadaceae</taxon>
        <taxon>Pseudomonas</taxon>
    </lineage>
</organism>
<evidence type="ECO:0000256" key="1">
    <source>
        <dbReference type="SAM" id="SignalP"/>
    </source>
</evidence>
<dbReference type="NCBIfam" id="TIGR02001">
    <property type="entry name" value="gcw_chp"/>
    <property type="match status" value="1"/>
</dbReference>
<evidence type="ECO:0008006" key="4">
    <source>
        <dbReference type="Google" id="ProtNLM"/>
    </source>
</evidence>
<reference evidence="2 3" key="1">
    <citation type="submission" date="2020-08" db="EMBL/GenBank/DDBJ databases">
        <title>A Genomic Blueprint of the Chicken Gut Microbiome.</title>
        <authorList>
            <person name="Gilroy R."/>
            <person name="Ravi A."/>
            <person name="Getino M."/>
            <person name="Pursley I."/>
            <person name="Horton D.L."/>
            <person name="Alikhan N.-F."/>
            <person name="Baker D."/>
            <person name="Gharbi K."/>
            <person name="Hall N."/>
            <person name="Watson M."/>
            <person name="Adriaenssens E.M."/>
            <person name="Foster-Nyarko E."/>
            <person name="Jarju S."/>
            <person name="Secka A."/>
            <person name="Antonio M."/>
            <person name="Oren A."/>
            <person name="Chaudhuri R."/>
            <person name="La Ragione R.M."/>
            <person name="Hildebrand F."/>
            <person name="Pallen M.J."/>
        </authorList>
    </citation>
    <scope>NUCLEOTIDE SEQUENCE [LARGE SCALE GENOMIC DNA]</scope>
    <source>
        <strain evidence="2 3">Sa2CUA2</strain>
    </source>
</reference>
<feature type="chain" id="PRO_5047133863" description="Porin" evidence="1">
    <location>
        <begin position="24"/>
        <end position="230"/>
    </location>
</feature>
<proteinExistence type="predicted"/>
<evidence type="ECO:0000313" key="2">
    <source>
        <dbReference type="EMBL" id="MBD7977880.1"/>
    </source>
</evidence>
<dbReference type="EMBL" id="JACSQG010000006">
    <property type="protein sequence ID" value="MBD7977880.1"/>
    <property type="molecule type" value="Genomic_DNA"/>
</dbReference>
<feature type="signal peptide" evidence="1">
    <location>
        <begin position="1"/>
        <end position="23"/>
    </location>
</feature>